<dbReference type="OrthoDB" id="421126at2759"/>
<gene>
    <name evidence="2" type="ORF">SNEC2469_LOCUS3068</name>
</gene>
<accession>A0A812KBE9</accession>
<reference evidence="2" key="1">
    <citation type="submission" date="2021-02" db="EMBL/GenBank/DDBJ databases">
        <authorList>
            <person name="Dougan E. K."/>
            <person name="Rhodes N."/>
            <person name="Thang M."/>
            <person name="Chan C."/>
        </authorList>
    </citation>
    <scope>NUCLEOTIDE SEQUENCE</scope>
</reference>
<feature type="region of interest" description="Disordered" evidence="1">
    <location>
        <begin position="1"/>
        <end position="32"/>
    </location>
</feature>
<keyword evidence="3" id="KW-1185">Reference proteome</keyword>
<proteinExistence type="predicted"/>
<organism evidence="2 3">
    <name type="scientific">Symbiodinium necroappetens</name>
    <dbReference type="NCBI Taxonomy" id="1628268"/>
    <lineage>
        <taxon>Eukaryota</taxon>
        <taxon>Sar</taxon>
        <taxon>Alveolata</taxon>
        <taxon>Dinophyceae</taxon>
        <taxon>Suessiales</taxon>
        <taxon>Symbiodiniaceae</taxon>
        <taxon>Symbiodinium</taxon>
    </lineage>
</organism>
<feature type="region of interest" description="Disordered" evidence="1">
    <location>
        <begin position="50"/>
        <end position="103"/>
    </location>
</feature>
<sequence length="932" mass="102816">MALAARIAAMRSKLRDGPAATESWNEDSPVAGGLSLFLSGASSEGLTTRLGCLRPVPEGSESENKSPPLVPREGPEVWPSPREAAPKAAQPPEKGAGPDQSDARGVVIANEAEMLSADYTQKICNKVAAAAAAARRVAETAKEVADQVECTEETFKPRKKNKGKKHRDRGEEFFGEVAYPYQRPRGKGLSAWKALRDFVPQVGQQLHLKGTYRGVPAECVGEVEGLLDDREGQWMKLNLTGTLNAELQEWKRSHSEGFYANRKPLAQDLDPQLDGLFCVRELREVDPLLEWKSNLLNLVGSPGELGGLAAVAQDLGYGVNPGGLGTSPPPPASRNEGGVPERQKRLKGKDTLKGDSDQEDLFPEEVRYQGGSEEAHDSNRGVWRGSPARREYLTLACCLGVSPAIANRLEIIPPENFSLASMEENRCAAQGCEREALPFDLSGKLSQLGPLLCKWFRLHYGHMLHAELPIPCKRHSTAEVFPLPMLLGGLPPEEQCWLEAAVRAVNWLAVGDLRLSEKPATPTQKSLLQELQCSFGALGQLGSRLFDEASIESYWKSKSINGYGEEVHCALHFNWANVQHSLPTRELAGALDGVEVASGGIKDFLERPMAYLKPEGSRSWMKPPRVMVRAEDWEVVAKGLIERKICDIIPLSQVIHVDGKPVLGGLFGVPKNEEVDGVPVLRLIMDLRPINKLFESIVGDLNTLPMLGQLLPLEIFPEESVVVSSKDIKAMFYIVGISREAEVRRDQVLPHSAMLYRVYLDNFDLLERLRCQYQSLNIPVNEKKSVKSSLVAEMQGGFEGNMCIWKPIPDRVAGYVAVEPDPASRIRALVQANFPWSEIFMLIESVLPYELDSVGITPCRKYADNSLASFNIWLSSLELNSAMKRSYGKEESPVTKPKTPSRLCNILSLSLKDVFCKVGFSSICLSWRWQSL</sequence>
<comment type="caution">
    <text evidence="2">The sequence shown here is derived from an EMBL/GenBank/DDBJ whole genome shotgun (WGS) entry which is preliminary data.</text>
</comment>
<name>A0A812KBE9_9DINO</name>
<dbReference type="AlphaFoldDB" id="A0A812KBE9"/>
<protein>
    <submittedName>
        <fullName evidence="2">Uncharacterized protein</fullName>
    </submittedName>
</protein>
<evidence type="ECO:0000313" key="2">
    <source>
        <dbReference type="EMBL" id="CAE7224498.1"/>
    </source>
</evidence>
<dbReference type="EMBL" id="CAJNJA010007430">
    <property type="protein sequence ID" value="CAE7224498.1"/>
    <property type="molecule type" value="Genomic_DNA"/>
</dbReference>
<feature type="compositionally biased region" description="Low complexity" evidence="1">
    <location>
        <begin position="81"/>
        <end position="98"/>
    </location>
</feature>
<evidence type="ECO:0000256" key="1">
    <source>
        <dbReference type="SAM" id="MobiDB-lite"/>
    </source>
</evidence>
<feature type="compositionally biased region" description="Basic and acidic residues" evidence="1">
    <location>
        <begin position="339"/>
        <end position="356"/>
    </location>
</feature>
<evidence type="ECO:0000313" key="3">
    <source>
        <dbReference type="Proteomes" id="UP000601435"/>
    </source>
</evidence>
<dbReference type="Proteomes" id="UP000601435">
    <property type="component" value="Unassembled WGS sequence"/>
</dbReference>
<feature type="region of interest" description="Disordered" evidence="1">
    <location>
        <begin position="320"/>
        <end position="360"/>
    </location>
</feature>